<dbReference type="Pfam" id="PF04055">
    <property type="entry name" value="Radical_SAM"/>
    <property type="match status" value="1"/>
</dbReference>
<sequence length="289" mass="33350">MDYQIREIKAKSILSESGLPDTDWVINPYTGCRFGCAYCYAYFVGKFTHKDENWGDYVDVKINAPEILKKELTQKLKKTKNIGSIFFSSVTDPYQPVEAQYQITYKCLKTLLKFSYEGNIGILTKSPLVLRDIDLFKKFKDIEVGLTITSTGDPISKFLETNAPSNPERLIALKRLNENGIKTYAFVGPLLPHFVFDKQNLRDLLSSVKDTGVNFIYLEHINLRPYIKDRLFTQISQKHPELINQFNQAQSPLYREKLNEVLYQICQELNLPIKNQKTIHHPDKGGWGK</sequence>
<evidence type="ECO:0000256" key="2">
    <source>
        <dbReference type="ARBA" id="ARBA00023004"/>
    </source>
</evidence>
<evidence type="ECO:0000313" key="6">
    <source>
        <dbReference type="Proteomes" id="UP000176854"/>
    </source>
</evidence>
<evidence type="ECO:0000313" key="5">
    <source>
        <dbReference type="EMBL" id="OGG08998.1"/>
    </source>
</evidence>
<dbReference type="PANTHER" id="PTHR43432:SF6">
    <property type="entry name" value="RADICAL SAM CORE DOMAIN-CONTAINING PROTEIN"/>
    <property type="match status" value="1"/>
</dbReference>
<dbReference type="GO" id="GO:0003824">
    <property type="term" value="F:catalytic activity"/>
    <property type="evidence" value="ECO:0007669"/>
    <property type="project" value="InterPro"/>
</dbReference>
<dbReference type="Proteomes" id="UP000176854">
    <property type="component" value="Unassembled WGS sequence"/>
</dbReference>
<keyword evidence="2" id="KW-0408">Iron</keyword>
<evidence type="ECO:0000256" key="3">
    <source>
        <dbReference type="ARBA" id="ARBA00023014"/>
    </source>
</evidence>
<dbReference type="InterPro" id="IPR058240">
    <property type="entry name" value="rSAM_sf"/>
</dbReference>
<dbReference type="EMBL" id="MFJC01000031">
    <property type="protein sequence ID" value="OGG08998.1"/>
    <property type="molecule type" value="Genomic_DNA"/>
</dbReference>
<keyword evidence="3" id="KW-0411">Iron-sulfur</keyword>
<proteinExistence type="predicted"/>
<dbReference type="Gene3D" id="3.80.30.30">
    <property type="match status" value="1"/>
</dbReference>
<accession>A0A1F5Z952</accession>
<reference evidence="5 6" key="1">
    <citation type="journal article" date="2016" name="Nat. Commun.">
        <title>Thousands of microbial genomes shed light on interconnected biogeochemical processes in an aquifer system.</title>
        <authorList>
            <person name="Anantharaman K."/>
            <person name="Brown C.T."/>
            <person name="Hug L.A."/>
            <person name="Sharon I."/>
            <person name="Castelle C.J."/>
            <person name="Probst A.J."/>
            <person name="Thomas B.C."/>
            <person name="Singh A."/>
            <person name="Wilkins M.J."/>
            <person name="Karaoz U."/>
            <person name="Brodie E.L."/>
            <person name="Williams K.H."/>
            <person name="Hubbard S.S."/>
            <person name="Banfield J.F."/>
        </authorList>
    </citation>
    <scope>NUCLEOTIDE SEQUENCE [LARGE SCALE GENOMIC DNA]</scope>
</reference>
<protein>
    <recommendedName>
        <fullName evidence="4">Radical SAM core domain-containing protein</fullName>
    </recommendedName>
</protein>
<evidence type="ECO:0000259" key="4">
    <source>
        <dbReference type="Pfam" id="PF04055"/>
    </source>
</evidence>
<dbReference type="SUPFAM" id="SSF102114">
    <property type="entry name" value="Radical SAM enzymes"/>
    <property type="match status" value="1"/>
</dbReference>
<gene>
    <name evidence="5" type="ORF">A2154_00200</name>
</gene>
<comment type="caution">
    <text evidence="5">The sequence shown here is derived from an EMBL/GenBank/DDBJ whole genome shotgun (WGS) entry which is preliminary data.</text>
</comment>
<keyword evidence="1" id="KW-0479">Metal-binding</keyword>
<dbReference type="SFLD" id="SFLDG01084">
    <property type="entry name" value="Uncharacterised_Radical_SAM_Su"/>
    <property type="match status" value="1"/>
</dbReference>
<dbReference type="PANTHER" id="PTHR43432">
    <property type="entry name" value="SLR0285 PROTEIN"/>
    <property type="match status" value="1"/>
</dbReference>
<feature type="domain" description="Radical SAM core" evidence="4">
    <location>
        <begin position="26"/>
        <end position="191"/>
    </location>
</feature>
<dbReference type="GO" id="GO:0046872">
    <property type="term" value="F:metal ion binding"/>
    <property type="evidence" value="ECO:0007669"/>
    <property type="project" value="UniProtKB-KW"/>
</dbReference>
<dbReference type="AlphaFoldDB" id="A0A1F5Z952"/>
<dbReference type="InterPro" id="IPR007197">
    <property type="entry name" value="rSAM"/>
</dbReference>
<name>A0A1F5Z952_9BACT</name>
<dbReference type="InterPro" id="IPR040086">
    <property type="entry name" value="MJ0683-like"/>
</dbReference>
<dbReference type="GO" id="GO:0051536">
    <property type="term" value="F:iron-sulfur cluster binding"/>
    <property type="evidence" value="ECO:0007669"/>
    <property type="project" value="UniProtKB-KW"/>
</dbReference>
<dbReference type="STRING" id="1798373.A2154_00200"/>
<dbReference type="SFLD" id="SFLDS00029">
    <property type="entry name" value="Radical_SAM"/>
    <property type="match status" value="1"/>
</dbReference>
<organism evidence="5 6">
    <name type="scientific">Candidatus Gottesmanbacteria bacterium RBG_16_43_7</name>
    <dbReference type="NCBI Taxonomy" id="1798373"/>
    <lineage>
        <taxon>Bacteria</taxon>
        <taxon>Candidatus Gottesmaniibacteriota</taxon>
    </lineage>
</organism>
<evidence type="ECO:0000256" key="1">
    <source>
        <dbReference type="ARBA" id="ARBA00022723"/>
    </source>
</evidence>